<comment type="caution">
    <text evidence="2">The sequence shown here is derived from an EMBL/GenBank/DDBJ whole genome shotgun (WGS) entry which is preliminary data.</text>
</comment>
<dbReference type="Proteomes" id="UP000683925">
    <property type="component" value="Unassembled WGS sequence"/>
</dbReference>
<gene>
    <name evidence="2" type="ORF">POCTA_138.1.T0160123</name>
</gene>
<keyword evidence="1" id="KW-0472">Membrane</keyword>
<evidence type="ECO:0000313" key="2">
    <source>
        <dbReference type="EMBL" id="CAD8144387.1"/>
    </source>
</evidence>
<protein>
    <recommendedName>
        <fullName evidence="4">Transmembrane protein</fullName>
    </recommendedName>
</protein>
<name>A0A8S1SYT1_PAROT</name>
<evidence type="ECO:0000313" key="3">
    <source>
        <dbReference type="Proteomes" id="UP000683925"/>
    </source>
</evidence>
<feature type="transmembrane region" description="Helical" evidence="1">
    <location>
        <begin position="51"/>
        <end position="70"/>
    </location>
</feature>
<dbReference type="AlphaFoldDB" id="A0A8S1SYT1"/>
<keyword evidence="3" id="KW-1185">Reference proteome</keyword>
<keyword evidence="1" id="KW-1133">Transmembrane helix</keyword>
<accession>A0A8S1SYT1</accession>
<evidence type="ECO:0008006" key="4">
    <source>
        <dbReference type="Google" id="ProtNLM"/>
    </source>
</evidence>
<evidence type="ECO:0000256" key="1">
    <source>
        <dbReference type="SAM" id="Phobius"/>
    </source>
</evidence>
<proteinExistence type="predicted"/>
<organism evidence="2 3">
    <name type="scientific">Paramecium octaurelia</name>
    <dbReference type="NCBI Taxonomy" id="43137"/>
    <lineage>
        <taxon>Eukaryota</taxon>
        <taxon>Sar</taxon>
        <taxon>Alveolata</taxon>
        <taxon>Ciliophora</taxon>
        <taxon>Intramacronucleata</taxon>
        <taxon>Oligohymenophorea</taxon>
        <taxon>Peniculida</taxon>
        <taxon>Parameciidae</taxon>
        <taxon>Paramecium</taxon>
    </lineage>
</organism>
<reference evidence="2" key="1">
    <citation type="submission" date="2021-01" db="EMBL/GenBank/DDBJ databases">
        <authorList>
            <consortium name="Genoscope - CEA"/>
            <person name="William W."/>
        </authorList>
    </citation>
    <scope>NUCLEOTIDE SEQUENCE</scope>
</reference>
<dbReference type="EMBL" id="CAJJDP010000016">
    <property type="protein sequence ID" value="CAD8144387.1"/>
    <property type="molecule type" value="Genomic_DNA"/>
</dbReference>
<keyword evidence="1" id="KW-0812">Transmembrane</keyword>
<sequence length="188" mass="22429">MKSYLFKNKFSNFSNQLNSSFQQNFFFIFRQISNQQALVQFNYQFFKSQLILFKNILKILLVIIPLYLIFPIKISLPLNLTYFKLILQEIVYQKCTNSATNVLNMNQISSPISLNLYFLYYQSSIIVNLRSDISEQVSSSDCLFIIYMGQDNMSDQDYLILDIYYVLHYNIQSVLNNILKRHFKFYQI</sequence>